<feature type="transmembrane region" description="Helical" evidence="6">
    <location>
        <begin position="118"/>
        <end position="136"/>
    </location>
</feature>
<accession>A0A7W6QE94</accession>
<protein>
    <submittedName>
        <fullName evidence="8">Putative copper resistance protein D</fullName>
    </submittedName>
</protein>
<keyword evidence="9" id="KW-1185">Reference proteome</keyword>
<dbReference type="GO" id="GO:0006825">
    <property type="term" value="P:copper ion transport"/>
    <property type="evidence" value="ECO:0007669"/>
    <property type="project" value="InterPro"/>
</dbReference>
<evidence type="ECO:0000256" key="3">
    <source>
        <dbReference type="ARBA" id="ARBA00022692"/>
    </source>
</evidence>
<keyword evidence="3 6" id="KW-0812">Transmembrane</keyword>
<dbReference type="Pfam" id="PF05425">
    <property type="entry name" value="CopD"/>
    <property type="match status" value="1"/>
</dbReference>
<evidence type="ECO:0000256" key="2">
    <source>
        <dbReference type="ARBA" id="ARBA00022475"/>
    </source>
</evidence>
<feature type="transmembrane region" description="Helical" evidence="6">
    <location>
        <begin position="91"/>
        <end position="111"/>
    </location>
</feature>
<keyword evidence="2" id="KW-1003">Cell membrane</keyword>
<comment type="caution">
    <text evidence="8">The sequence shown here is derived from an EMBL/GenBank/DDBJ whole genome shotgun (WGS) entry which is preliminary data.</text>
</comment>
<dbReference type="Proteomes" id="UP000524492">
    <property type="component" value="Unassembled WGS sequence"/>
</dbReference>
<dbReference type="EMBL" id="JACIFV010000042">
    <property type="protein sequence ID" value="MBB4195947.1"/>
    <property type="molecule type" value="Genomic_DNA"/>
</dbReference>
<feature type="transmembrane region" description="Helical" evidence="6">
    <location>
        <begin position="156"/>
        <end position="179"/>
    </location>
</feature>
<feature type="transmembrane region" description="Helical" evidence="6">
    <location>
        <begin position="50"/>
        <end position="71"/>
    </location>
</feature>
<evidence type="ECO:0000259" key="7">
    <source>
        <dbReference type="Pfam" id="PF05425"/>
    </source>
</evidence>
<dbReference type="GO" id="GO:0005886">
    <property type="term" value="C:plasma membrane"/>
    <property type="evidence" value="ECO:0007669"/>
    <property type="project" value="UniProtKB-SubCell"/>
</dbReference>
<gene>
    <name evidence="8" type="ORF">GGD53_006148</name>
</gene>
<keyword evidence="5 6" id="KW-0472">Membrane</keyword>
<feature type="transmembrane region" description="Helical" evidence="6">
    <location>
        <begin position="20"/>
        <end position="43"/>
    </location>
</feature>
<sequence>MITPETVYSACRFFLDVAALYLWGSSAYLWLLVPASLSGNIWARQYWLRALALGSIVAATIVALPFRSAILSEDWAQAFDFSAMLDVLSDTAIGTAWIWQAAGTAALLLAHVATPMRLRAATMTVAAGFLLAGLAASGHAAMNTGWLRALHRGNDIVHVLAGGAWFGALIPVAFILPLLSDRQAGRDATTALVRFSTAGHVAVGAVLISGVANMFLIIGGFPLDWSVTYQLLLSLKILLVLSMIGLAILHRYVLVPKLSWSHGAVTALRIGTVVEIVLALAVVGLVAWFGMLEPVAM</sequence>
<keyword evidence="4 6" id="KW-1133">Transmembrane helix</keyword>
<dbReference type="PANTHER" id="PTHR34820">
    <property type="entry name" value="INNER MEMBRANE PROTEIN YEBZ"/>
    <property type="match status" value="1"/>
</dbReference>
<evidence type="ECO:0000256" key="4">
    <source>
        <dbReference type="ARBA" id="ARBA00022989"/>
    </source>
</evidence>
<dbReference type="AlphaFoldDB" id="A0A7W6QE94"/>
<evidence type="ECO:0000256" key="6">
    <source>
        <dbReference type="SAM" id="Phobius"/>
    </source>
</evidence>
<organism evidence="8 9">
    <name type="scientific">Rhizobium aethiopicum</name>
    <dbReference type="NCBI Taxonomy" id="1138170"/>
    <lineage>
        <taxon>Bacteria</taxon>
        <taxon>Pseudomonadati</taxon>
        <taxon>Pseudomonadota</taxon>
        <taxon>Alphaproteobacteria</taxon>
        <taxon>Hyphomicrobiales</taxon>
        <taxon>Rhizobiaceae</taxon>
        <taxon>Rhizobium/Agrobacterium group</taxon>
        <taxon>Rhizobium</taxon>
    </lineage>
</organism>
<dbReference type="RefSeq" id="WP_184460350.1">
    <property type="nucleotide sequence ID" value="NZ_JACIFV010000042.1"/>
</dbReference>
<evidence type="ECO:0000313" key="8">
    <source>
        <dbReference type="EMBL" id="MBB4195947.1"/>
    </source>
</evidence>
<dbReference type="InterPro" id="IPR047689">
    <property type="entry name" value="CopD"/>
</dbReference>
<feature type="transmembrane region" description="Helical" evidence="6">
    <location>
        <begin position="270"/>
        <end position="291"/>
    </location>
</feature>
<proteinExistence type="predicted"/>
<evidence type="ECO:0000256" key="5">
    <source>
        <dbReference type="ARBA" id="ARBA00023136"/>
    </source>
</evidence>
<feature type="transmembrane region" description="Helical" evidence="6">
    <location>
        <begin position="227"/>
        <end position="249"/>
    </location>
</feature>
<dbReference type="InterPro" id="IPR032694">
    <property type="entry name" value="CopC/D"/>
</dbReference>
<evidence type="ECO:0000313" key="9">
    <source>
        <dbReference type="Proteomes" id="UP000524492"/>
    </source>
</evidence>
<evidence type="ECO:0000256" key="1">
    <source>
        <dbReference type="ARBA" id="ARBA00004651"/>
    </source>
</evidence>
<reference evidence="8 9" key="1">
    <citation type="submission" date="2020-08" db="EMBL/GenBank/DDBJ databases">
        <title>Genomic Encyclopedia of Type Strains, Phase IV (KMG-V): Genome sequencing to study the core and pangenomes of soil and plant-associated prokaryotes.</title>
        <authorList>
            <person name="Whitman W."/>
        </authorList>
    </citation>
    <scope>NUCLEOTIDE SEQUENCE [LARGE SCALE GENOMIC DNA]</scope>
    <source>
        <strain evidence="8 9">SEMIA 4074</strain>
    </source>
</reference>
<comment type="subcellular location">
    <subcellularLocation>
        <location evidence="1">Cell membrane</location>
        <topology evidence="1">Multi-pass membrane protein</topology>
    </subcellularLocation>
</comment>
<dbReference type="InterPro" id="IPR008457">
    <property type="entry name" value="Cu-R_CopD_dom"/>
</dbReference>
<dbReference type="NCBIfam" id="NF033808">
    <property type="entry name" value="copper_CopD"/>
    <property type="match status" value="1"/>
</dbReference>
<name>A0A7W6QE94_9HYPH</name>
<feature type="transmembrane region" description="Helical" evidence="6">
    <location>
        <begin position="200"/>
        <end position="221"/>
    </location>
</feature>
<feature type="domain" description="Copper resistance protein D" evidence="7">
    <location>
        <begin position="191"/>
        <end position="288"/>
    </location>
</feature>
<dbReference type="PANTHER" id="PTHR34820:SF4">
    <property type="entry name" value="INNER MEMBRANE PROTEIN YEBZ"/>
    <property type="match status" value="1"/>
</dbReference>